<dbReference type="EC" id="2.7.11.1" evidence="10"/>
<dbReference type="GO" id="GO:0038202">
    <property type="term" value="P:TORC1 signaling"/>
    <property type="evidence" value="ECO:0007669"/>
    <property type="project" value="TreeGrafter"/>
</dbReference>
<dbReference type="Pfam" id="PF00454">
    <property type="entry name" value="PI3_PI4_kinase"/>
    <property type="match status" value="1"/>
</dbReference>
<dbReference type="Proteomes" id="UP000274756">
    <property type="component" value="Unassembled WGS sequence"/>
</dbReference>
<dbReference type="GO" id="GO:0004674">
    <property type="term" value="F:protein serine/threonine kinase activity"/>
    <property type="evidence" value="ECO:0007669"/>
    <property type="project" value="UniProtKB-KW"/>
</dbReference>
<evidence type="ECO:0000313" key="14">
    <source>
        <dbReference type="EMBL" id="VDN56640.1"/>
    </source>
</evidence>
<dbReference type="InterPro" id="IPR018936">
    <property type="entry name" value="PI3/4_kinase_CS"/>
</dbReference>
<evidence type="ECO:0000313" key="16">
    <source>
        <dbReference type="Proteomes" id="UP000274756"/>
    </source>
</evidence>
<keyword evidence="4" id="KW-0677">Repeat</keyword>
<evidence type="ECO:0000256" key="1">
    <source>
        <dbReference type="ARBA" id="ARBA00011031"/>
    </source>
</evidence>
<dbReference type="Gene3D" id="1.20.120.150">
    <property type="entry name" value="FKBP12-rapamycin binding domain"/>
    <property type="match status" value="1"/>
</dbReference>
<gene>
    <name evidence="14" type="ORF">DME_LOCUS6613</name>
</gene>
<dbReference type="FunFam" id="1.10.1070.11:FF:000040">
    <property type="entry name" value="Serine/threonine-protein kinase TOR"/>
    <property type="match status" value="1"/>
</dbReference>
<dbReference type="InterPro" id="IPR026683">
    <property type="entry name" value="TOR_cat"/>
</dbReference>
<dbReference type="SUPFAM" id="SSF48371">
    <property type="entry name" value="ARM repeat"/>
    <property type="match status" value="3"/>
</dbReference>
<dbReference type="PANTHER" id="PTHR11139:SF9">
    <property type="entry name" value="SERINE_THREONINE-PROTEIN KINASE MTOR"/>
    <property type="match status" value="1"/>
</dbReference>
<dbReference type="Pfam" id="PF02259">
    <property type="entry name" value="FAT"/>
    <property type="match status" value="2"/>
</dbReference>
<dbReference type="GO" id="GO:0045727">
    <property type="term" value="P:positive regulation of translation"/>
    <property type="evidence" value="ECO:0007669"/>
    <property type="project" value="UniProtKB-ARBA"/>
</dbReference>
<dbReference type="PROSITE" id="PS00915">
    <property type="entry name" value="PI3_4_KINASE_1"/>
    <property type="match status" value="1"/>
</dbReference>
<comment type="catalytic activity">
    <reaction evidence="8 10">
        <text>L-threonyl-[protein] + ATP = O-phospho-L-threonyl-[protein] + ADP + H(+)</text>
        <dbReference type="Rhea" id="RHEA:46608"/>
        <dbReference type="Rhea" id="RHEA-COMP:11060"/>
        <dbReference type="Rhea" id="RHEA-COMP:11605"/>
        <dbReference type="ChEBI" id="CHEBI:15378"/>
        <dbReference type="ChEBI" id="CHEBI:30013"/>
        <dbReference type="ChEBI" id="CHEBI:30616"/>
        <dbReference type="ChEBI" id="CHEBI:61977"/>
        <dbReference type="ChEBI" id="CHEBI:456216"/>
        <dbReference type="EC" id="2.7.11.1"/>
    </reaction>
</comment>
<dbReference type="InterPro" id="IPR024585">
    <property type="entry name" value="mTOR_dom"/>
</dbReference>
<evidence type="ECO:0000256" key="5">
    <source>
        <dbReference type="ARBA" id="ARBA00022741"/>
    </source>
</evidence>
<sequence length="2601" mass="298207">MVNIESSPTALANEFLSKLRKKGNDEFRIKIAHQLYNYINGDLRDNNARYIDQFISTFDANMDQVNAPYPICVCLVETEGQEESKRVPRFAKYLLKVLTSSDETVIKLAARAIVYLIQTSKTFAVELVEKSLNQVCEWLEEAERNELRRLAAVFLARQLALYTSTSFLLRASTFFNNIFRIIRDPKVHVRIAATKALRAVLAVTSQREARQKSEWYKHCYEEAISCLSYDGLNRDERYHPTLLILNEILRISDAEIECIRIKSLGREPEQNIRTIIDSQPVDWLTEQTFFRTADSETARNLVFENFKKIFEVCNRAVSNRLLYCQSTLLEIFPRLFSFHQTYYKEDLVGLTLDPFPIYAYFISLIPKHPSALLSIGLLVFKRSEELESSISKLLNVIQQLIHSANSKYLYFFTVFFLLLELKDLFGVGTFISLYISEFRRRSLDNNVFICLVLVVRALKMKIEQQMRDLLPLLFSTSLSKGLTDVADEIMQNIPGLKTEVQDYLLKELYQMLLNQKFPSKLDPPTPPPLPSGPVVINNPTLIILALSTLGRFDFQRHSLQAFLKYIAHGHLVCECVQVRLAAVKCCSKVLLPFVKIFQLGGRKQRQEVLNLIHSVIKQLVSVSVVDTCKLFSVLVLSEIINNDLSFPKGMKKELRMRQGTGTVLDAAAEVRISVIRAFKEADESFLSHLAQAEIAELIFMSLYDEKLEIREEVVVLLMKLGEFNPGFVMPRLREVLLETLSLLMNSRVGRLEEHSACLITHIAKQRPMFARPYMRLILNAVIPKLRADLRSVDVTVQVLNALSELAKAGGADLVIAIPTLFGALVQFLQDSSSIVRREVVFYFRNLFFFIASSFSSAALRTLGHLCQNTAYVVDPYKDYPELLDVLLKLLKTEMSISMRHTIMRVLGIIGALDPFTHKVYTGKVQSIASNSRNLSLPMITASVDVSNDIIQWFHYERFTLAEFYPELAIASLVEMLNDVTLCHLYKSIIQPLLTVLSSVGPNYASKVNKIAPRLLDIASSSTQSDLRQYYLQQIAKLTAIVKTDMKPYISKLFSLISDIWCDDTSIKLTIINVMDQIGVALGSSFASHVADLCPYILKVIQYDRTYEKSLTLAVFSCIQSISPCLGSYLNLILHPVLSILDDGSIKIDVRLSALETICHISENVYLRDHASSIMQIWMRVISVHALQQKLLHLLVSLVKQMWKHFLVFRSTVDQALAKYELKCDEYIILTSRLDDDCTVAPTLPDGFSPNRLPSALKASALVRSEKGQRINFDLLKKIWNTSQLVSKEDWDSWLGLLRTQFIRQSPSIAIRACAPLADVHLQLAKNLFNAAFMSIWTELEPYQQSFLETNLKNILDTTDHQDIIQTILNLAEFVDHSEKGPLPVGNERLSKYAEKTHAYAKALRYTELNIRERLRKLESYVNDDSKQDAEYCKALIKLFSRYANKLNVQEEAAGVVAFARKHNIEISIEGRWYEKLNEWEKALEVYGKEKSISDEIYFHQMHCMEMLGQWQEINDLGKQLFTGNRKLDPVYKQKMAVVAARGCWAIGNKLWENSLLGTDRIFFTIFQNCILLYALKFSPKFLYYSRTKLFFLILGDWDLMPSYVEKLNANHQDGAFMKAVLAIHNNKFDEAQDYINKVRDIFDADLTAMASESYERAYGAMILVQQLTELEEAIEYKRWPDRRSRISVTWSRRLQGCRKNIQQWQQMLLVRSTVLSVNEMRPLWIKFASLCRRQNKLDMSRRVLTNLLGVDKETQLNEIPNLPLDKPALLLAICKQLWIEKHYNHARTTLEKLVTSMDHDRAMIKANAELSHIAAKCCLNLGDWEEIMSSRNTQQFLPSAPITFPPFMNSLHSNIHSNVMPVHPVFPNFHMGVIVSGPMIIPTIHSQPIKYYTIACNFDPNWFKAWYKLATAYYNSSLCLSKDEQTSPILLEQSAVPIAAPVCESMVYYAIQAVKCFVKTLVLAQGSRLQYILRFLSLWIKHGDNKEVFENIRESIKILPVEIWLEVVPQLISRLDSEKNVIQLIKKVLIDLSKAHPQSLLYALTLAARSGNARRSSVAVEILILMSEDKQILVDQAKLVTDELIRCAILWHEQWHEALDEASKLYFQENNPEAMIELLQPLHALLEKGAETSKEQSFKQTYENELKEAWNACQAYVRHTSDAKVLTQAWDLYYTVFRKITAQLRQLLSLDLNHVAPRLLKAQYLQLAVPGTYDPNQPLVTIASVGNHLQIISSKQRPRKVVIKGSDGKDYMFLLKGHEDPRQDERVMQLFGLVNTLLLNESDTCRRNLTIQRYSVIALNQNSGLIGWVPNCDTLHTLIRDYREKKNILLSLEHKLMQAFATEVDQLTVLQKVQVFEHALQMTPNKGNDLQRIIWLKSPDSEVWFDRRTNYTRSLACMSMVGYILGVGDRHPSNLMLDRISGKIVHIDFGDCFEVAMKREKFPEKIPFRLTRMLIQAMEVTGIEGNYRITCERVLRVLRSNRESLLAVLEAFVYDPLIAWRLIDGNRRPPPEKEQQHLDSQTDLKTGNQVSLHPIAQHSLQRIQHKLTGKFNILFFSADILGKDFSSSVECSVSEQVTKLIEQATHPENLCQCYIGWCPFW</sequence>
<comment type="catalytic activity">
    <reaction evidence="9">
        <text>L-seryl-[protein] + ATP = O-phospho-L-seryl-[protein] + ADP + H(+)</text>
        <dbReference type="Rhea" id="RHEA:17989"/>
        <dbReference type="Rhea" id="RHEA-COMP:9863"/>
        <dbReference type="Rhea" id="RHEA-COMP:11604"/>
        <dbReference type="ChEBI" id="CHEBI:15378"/>
        <dbReference type="ChEBI" id="CHEBI:29999"/>
        <dbReference type="ChEBI" id="CHEBI:30616"/>
        <dbReference type="ChEBI" id="CHEBI:83421"/>
        <dbReference type="ChEBI" id="CHEBI:456216"/>
        <dbReference type="EC" id="2.7.11.1"/>
    </reaction>
</comment>
<evidence type="ECO:0000259" key="11">
    <source>
        <dbReference type="PROSITE" id="PS50290"/>
    </source>
</evidence>
<dbReference type="InterPro" id="IPR016024">
    <property type="entry name" value="ARM-type_fold"/>
</dbReference>
<dbReference type="InterPro" id="IPR036738">
    <property type="entry name" value="FRB_sf"/>
</dbReference>
<dbReference type="Pfam" id="PF08771">
    <property type="entry name" value="FRB_dom"/>
    <property type="match status" value="1"/>
</dbReference>
<evidence type="ECO:0000313" key="17">
    <source>
        <dbReference type="WBParaSite" id="DME_0000225301-mRNA-1"/>
    </source>
</evidence>
<dbReference type="Pfam" id="PF11865">
    <property type="entry name" value="mTOR_dom"/>
    <property type="match status" value="1"/>
</dbReference>
<dbReference type="GO" id="GO:0031931">
    <property type="term" value="C:TORC1 complex"/>
    <property type="evidence" value="ECO:0007669"/>
    <property type="project" value="UniProtKB-ARBA"/>
</dbReference>
<dbReference type="SMART" id="SM00146">
    <property type="entry name" value="PI3Kc"/>
    <property type="match status" value="1"/>
</dbReference>
<proteinExistence type="inferred from homology"/>
<dbReference type="GO" id="GO:0005737">
    <property type="term" value="C:cytoplasm"/>
    <property type="evidence" value="ECO:0007669"/>
    <property type="project" value="TreeGrafter"/>
</dbReference>
<dbReference type="EMBL" id="UYYG01001156">
    <property type="protein sequence ID" value="VDN56640.1"/>
    <property type="molecule type" value="Genomic_DNA"/>
</dbReference>
<dbReference type="GO" id="GO:0031932">
    <property type="term" value="C:TORC2 complex"/>
    <property type="evidence" value="ECO:0007669"/>
    <property type="project" value="TreeGrafter"/>
</dbReference>
<comment type="similarity">
    <text evidence="1 10">Belongs to the PI3/PI4-kinase family.</text>
</comment>
<dbReference type="SMART" id="SM01345">
    <property type="entry name" value="Rapamycin_bind"/>
    <property type="match status" value="1"/>
</dbReference>
<organism evidence="15 17">
    <name type="scientific">Dracunculus medinensis</name>
    <name type="common">Guinea worm</name>
    <dbReference type="NCBI Taxonomy" id="318479"/>
    <lineage>
        <taxon>Eukaryota</taxon>
        <taxon>Metazoa</taxon>
        <taxon>Ecdysozoa</taxon>
        <taxon>Nematoda</taxon>
        <taxon>Chromadorea</taxon>
        <taxon>Rhabditida</taxon>
        <taxon>Spirurina</taxon>
        <taxon>Dracunculoidea</taxon>
        <taxon>Dracunculidae</taxon>
        <taxon>Dracunculus</taxon>
    </lineage>
</organism>
<name>A0A158Q3E7_DRAME</name>
<dbReference type="STRING" id="318479.A0A158Q3E7"/>
<dbReference type="GO" id="GO:0016242">
    <property type="term" value="P:negative regulation of macroautophagy"/>
    <property type="evidence" value="ECO:0007669"/>
    <property type="project" value="TreeGrafter"/>
</dbReference>
<dbReference type="PROSITE" id="PS51190">
    <property type="entry name" value="FATC"/>
    <property type="match status" value="1"/>
</dbReference>
<dbReference type="InterPro" id="IPR057564">
    <property type="entry name" value="HEAT_ATR"/>
</dbReference>
<evidence type="ECO:0000256" key="8">
    <source>
        <dbReference type="ARBA" id="ARBA00047899"/>
    </source>
</evidence>
<dbReference type="InterPro" id="IPR003152">
    <property type="entry name" value="FATC_dom"/>
</dbReference>
<dbReference type="OrthoDB" id="2250022at2759"/>
<dbReference type="Pfam" id="PF02260">
    <property type="entry name" value="FATC"/>
    <property type="match status" value="1"/>
</dbReference>
<evidence type="ECO:0000256" key="2">
    <source>
        <dbReference type="ARBA" id="ARBA00022527"/>
    </source>
</evidence>
<dbReference type="WBParaSite" id="DME_0000225301-mRNA-1">
    <property type="protein sequence ID" value="DME_0000225301-mRNA-1"/>
    <property type="gene ID" value="DME_0000225301"/>
</dbReference>
<dbReference type="SMART" id="SM01346">
    <property type="entry name" value="DUF3385"/>
    <property type="match status" value="1"/>
</dbReference>
<dbReference type="Gene3D" id="3.30.1010.10">
    <property type="entry name" value="Phosphatidylinositol 3-kinase Catalytic Subunit, Chain A, domain 4"/>
    <property type="match status" value="1"/>
</dbReference>
<keyword evidence="16" id="KW-1185">Reference proteome</keyword>
<evidence type="ECO:0000256" key="7">
    <source>
        <dbReference type="ARBA" id="ARBA00022840"/>
    </source>
</evidence>
<dbReference type="InterPro" id="IPR050517">
    <property type="entry name" value="DDR_Repair_Kinase"/>
</dbReference>
<evidence type="ECO:0000256" key="6">
    <source>
        <dbReference type="ARBA" id="ARBA00022777"/>
    </source>
</evidence>
<dbReference type="InterPro" id="IPR000403">
    <property type="entry name" value="PI3/4_kinase_cat_dom"/>
</dbReference>
<feature type="domain" description="FATC" evidence="13">
    <location>
        <begin position="2569"/>
        <end position="2601"/>
    </location>
</feature>
<dbReference type="FunFam" id="1.20.120.150:FF:000001">
    <property type="entry name" value="Serine/threonine-protein kinase TOR"/>
    <property type="match status" value="1"/>
</dbReference>
<dbReference type="InterPro" id="IPR009076">
    <property type="entry name" value="FRB_dom"/>
</dbReference>
<dbReference type="PROSITE" id="PS00916">
    <property type="entry name" value="PI3_4_KINASE_2"/>
    <property type="match status" value="1"/>
</dbReference>
<feature type="domain" description="PI3K/PI4K catalytic" evidence="11">
    <location>
        <begin position="2225"/>
        <end position="2540"/>
    </location>
</feature>
<keyword evidence="2 10" id="KW-0723">Serine/threonine-protein kinase</keyword>
<dbReference type="SUPFAM" id="SSF56112">
    <property type="entry name" value="Protein kinase-like (PK-like)"/>
    <property type="match status" value="1"/>
</dbReference>
<dbReference type="PROSITE" id="PS50290">
    <property type="entry name" value="PI3_4_KINASE_3"/>
    <property type="match status" value="1"/>
</dbReference>
<dbReference type="GO" id="GO:0005524">
    <property type="term" value="F:ATP binding"/>
    <property type="evidence" value="ECO:0007669"/>
    <property type="project" value="UniProtKB-KW"/>
</dbReference>
<dbReference type="InterPro" id="IPR036940">
    <property type="entry name" value="PI3/4_kinase_cat_sf"/>
</dbReference>
<evidence type="ECO:0000256" key="4">
    <source>
        <dbReference type="ARBA" id="ARBA00022737"/>
    </source>
</evidence>
<evidence type="ECO:0000259" key="13">
    <source>
        <dbReference type="PROSITE" id="PS51190"/>
    </source>
</evidence>
<dbReference type="PANTHER" id="PTHR11139">
    <property type="entry name" value="ATAXIA TELANGIECTASIA MUTATED ATM -RELATED"/>
    <property type="match status" value="1"/>
</dbReference>
<evidence type="ECO:0000256" key="3">
    <source>
        <dbReference type="ARBA" id="ARBA00022679"/>
    </source>
</evidence>
<dbReference type="Gene3D" id="1.25.10.10">
    <property type="entry name" value="Leucine-rich Repeat Variant"/>
    <property type="match status" value="3"/>
</dbReference>
<evidence type="ECO:0000256" key="9">
    <source>
        <dbReference type="ARBA" id="ARBA00048679"/>
    </source>
</evidence>
<dbReference type="GO" id="GO:0005634">
    <property type="term" value="C:nucleus"/>
    <property type="evidence" value="ECO:0007669"/>
    <property type="project" value="TreeGrafter"/>
</dbReference>
<evidence type="ECO:0000313" key="15">
    <source>
        <dbReference type="Proteomes" id="UP000038040"/>
    </source>
</evidence>
<feature type="domain" description="FAT" evidence="12">
    <location>
        <begin position="1388"/>
        <end position="2050"/>
    </location>
</feature>
<dbReference type="InterPro" id="IPR011989">
    <property type="entry name" value="ARM-like"/>
</dbReference>
<keyword evidence="3 10" id="KW-0808">Transferase</keyword>
<dbReference type="CDD" id="cd05169">
    <property type="entry name" value="PIKKc_TOR"/>
    <property type="match status" value="1"/>
</dbReference>
<dbReference type="GO" id="GO:0044877">
    <property type="term" value="F:protein-containing complex binding"/>
    <property type="evidence" value="ECO:0007669"/>
    <property type="project" value="InterPro"/>
</dbReference>
<protein>
    <recommendedName>
        <fullName evidence="10">Serine/threonine-protein kinase TOR</fullName>
        <ecNumber evidence="10">2.7.11.1</ecNumber>
    </recommendedName>
</protein>
<evidence type="ECO:0000259" key="12">
    <source>
        <dbReference type="PROSITE" id="PS51189"/>
    </source>
</evidence>
<keyword evidence="5 10" id="KW-0547">Nucleotide-binding</keyword>
<dbReference type="AlphaFoldDB" id="A0A158Q3E7"/>
<dbReference type="SUPFAM" id="SSF47212">
    <property type="entry name" value="FKBP12-rapamycin-binding domain of FKBP-rapamycin-associated protein (FRAP)"/>
    <property type="match status" value="1"/>
</dbReference>
<keyword evidence="6 10" id="KW-0418">Kinase</keyword>
<reference evidence="14 16" key="2">
    <citation type="submission" date="2018-11" db="EMBL/GenBank/DDBJ databases">
        <authorList>
            <consortium name="Pathogen Informatics"/>
        </authorList>
    </citation>
    <scope>NUCLEOTIDE SEQUENCE [LARGE SCALE GENOMIC DNA]</scope>
</reference>
<reference evidence="17" key="1">
    <citation type="submission" date="2016-04" db="UniProtKB">
        <authorList>
            <consortium name="WormBaseParasite"/>
        </authorList>
    </citation>
    <scope>IDENTIFICATION</scope>
</reference>
<dbReference type="PROSITE" id="PS51189">
    <property type="entry name" value="FAT"/>
    <property type="match status" value="1"/>
</dbReference>
<dbReference type="FunFam" id="3.30.1010.10:FF:000006">
    <property type="entry name" value="Serine/threonine-protein kinase TOR"/>
    <property type="match status" value="1"/>
</dbReference>
<dbReference type="Pfam" id="PF23593">
    <property type="entry name" value="HEAT_ATR"/>
    <property type="match status" value="1"/>
</dbReference>
<dbReference type="SMART" id="SM01343">
    <property type="entry name" value="FATC"/>
    <property type="match status" value="1"/>
</dbReference>
<keyword evidence="7 10" id="KW-0067">ATP-binding</keyword>
<dbReference type="Gene3D" id="1.10.1070.11">
    <property type="entry name" value="Phosphatidylinositol 3-/4-kinase, catalytic domain"/>
    <property type="match status" value="1"/>
</dbReference>
<dbReference type="InterPro" id="IPR011009">
    <property type="entry name" value="Kinase-like_dom_sf"/>
</dbReference>
<dbReference type="InterPro" id="IPR003151">
    <property type="entry name" value="PIK-rel_kinase_FAT"/>
</dbReference>
<dbReference type="Proteomes" id="UP000038040">
    <property type="component" value="Unplaced"/>
</dbReference>
<evidence type="ECO:0000256" key="10">
    <source>
        <dbReference type="RuleBase" id="RU364109"/>
    </source>
</evidence>
<dbReference type="InterPro" id="IPR014009">
    <property type="entry name" value="PIK_FAT"/>
</dbReference>
<accession>A0A158Q3E7</accession>